<dbReference type="RefSeq" id="WP_327166064.1">
    <property type="nucleotide sequence ID" value="NZ_CP108188.1"/>
</dbReference>
<organism evidence="1 2">
    <name type="scientific">Streptomyces zaomyceticus</name>
    <dbReference type="NCBI Taxonomy" id="68286"/>
    <lineage>
        <taxon>Bacteria</taxon>
        <taxon>Bacillati</taxon>
        <taxon>Actinomycetota</taxon>
        <taxon>Actinomycetes</taxon>
        <taxon>Kitasatosporales</taxon>
        <taxon>Streptomycetaceae</taxon>
        <taxon>Streptomyces</taxon>
    </lineage>
</organism>
<protein>
    <recommendedName>
        <fullName evidence="3">PH domain-containing protein</fullName>
    </recommendedName>
</protein>
<dbReference type="Proteomes" id="UP001622594">
    <property type="component" value="Chromosome"/>
</dbReference>
<gene>
    <name evidence="1" type="ORF">OG814_02170</name>
</gene>
<name>A0ABZ1L442_9ACTN</name>
<evidence type="ECO:0000313" key="1">
    <source>
        <dbReference type="EMBL" id="WTR68148.1"/>
    </source>
</evidence>
<evidence type="ECO:0008006" key="3">
    <source>
        <dbReference type="Google" id="ProtNLM"/>
    </source>
</evidence>
<proteinExistence type="predicted"/>
<dbReference type="EMBL" id="CP108188">
    <property type="protein sequence ID" value="WTR68148.1"/>
    <property type="molecule type" value="Genomic_DNA"/>
</dbReference>
<accession>A0ABZ1L442</accession>
<reference evidence="1 2" key="1">
    <citation type="submission" date="2022-10" db="EMBL/GenBank/DDBJ databases">
        <title>The complete genomes of actinobacterial strains from the NBC collection.</title>
        <authorList>
            <person name="Joergensen T.S."/>
            <person name="Alvarez Arevalo M."/>
            <person name="Sterndorff E.B."/>
            <person name="Faurdal D."/>
            <person name="Vuksanovic O."/>
            <person name="Mourched A.-S."/>
            <person name="Charusanti P."/>
            <person name="Shaw S."/>
            <person name="Blin K."/>
            <person name="Weber T."/>
        </authorList>
    </citation>
    <scope>NUCLEOTIDE SEQUENCE [LARGE SCALE GENOMIC DNA]</scope>
    <source>
        <strain evidence="1 2">NBC_00123</strain>
    </source>
</reference>
<evidence type="ECO:0000313" key="2">
    <source>
        <dbReference type="Proteomes" id="UP001622594"/>
    </source>
</evidence>
<keyword evidence="2" id="KW-1185">Reference proteome</keyword>
<sequence length="186" mass="20081">MTADEGHLPSPDDPAFRDWLRSLSEILDIALDADIGTVLETDLGAPDTLAFLRTAFARNGAMPTLYFAEFLGEHRRTHAERAVTALLGQVRRDTGRAFDIPVRYEWPAEREATGQVTVGHEPIHGIGAVGIAVEAAEGVQCHLADRDRLVWPLCPTHRTGTRATRTAAGAAWVCRAGAHVVASLPA</sequence>